<dbReference type="EMBL" id="QMPZ01000008">
    <property type="protein sequence ID" value="RLE10439.1"/>
    <property type="molecule type" value="Genomic_DNA"/>
</dbReference>
<name>A0A497E5J5_UNCAE</name>
<dbReference type="CDD" id="cd07713">
    <property type="entry name" value="DHPS-like_MBL-fold"/>
    <property type="match status" value="1"/>
</dbReference>
<dbReference type="InterPro" id="IPR001279">
    <property type="entry name" value="Metallo-B-lactamas"/>
</dbReference>
<dbReference type="Pfam" id="PF00753">
    <property type="entry name" value="Lactamase_B"/>
    <property type="match status" value="1"/>
</dbReference>
<dbReference type="PANTHER" id="PTHR13754:SF13">
    <property type="entry name" value="METALLO-BETA-LACTAMASE SUPERFAMILY PROTEIN (AFU_ORTHOLOGUE AFUA_3G07630)"/>
    <property type="match status" value="1"/>
</dbReference>
<gene>
    <name evidence="2" type="ORF">DRJ00_01400</name>
</gene>
<organism evidence="2 3">
    <name type="scientific">Aerophobetes bacterium</name>
    <dbReference type="NCBI Taxonomy" id="2030807"/>
    <lineage>
        <taxon>Bacteria</taxon>
        <taxon>Candidatus Aerophobota</taxon>
    </lineage>
</organism>
<dbReference type="GO" id="GO:0016787">
    <property type="term" value="F:hydrolase activity"/>
    <property type="evidence" value="ECO:0007669"/>
    <property type="project" value="UniProtKB-KW"/>
</dbReference>
<evidence type="ECO:0000259" key="1">
    <source>
        <dbReference type="Pfam" id="PF00753"/>
    </source>
</evidence>
<dbReference type="InterPro" id="IPR052926">
    <property type="entry name" value="Metallo-beta-lactamase_dom"/>
</dbReference>
<comment type="caution">
    <text evidence="2">The sequence shown here is derived from an EMBL/GenBank/DDBJ whole genome shotgun (WGS) entry which is preliminary data.</text>
</comment>
<accession>A0A497E5J5</accession>
<dbReference type="InterPro" id="IPR036866">
    <property type="entry name" value="RibonucZ/Hydroxyglut_hydro"/>
</dbReference>
<evidence type="ECO:0000313" key="3">
    <source>
        <dbReference type="Proteomes" id="UP000279422"/>
    </source>
</evidence>
<dbReference type="InterPro" id="IPR041712">
    <property type="entry name" value="DHPS-like_MBL-fold"/>
</dbReference>
<feature type="domain" description="Metallo-beta-lactamase" evidence="1">
    <location>
        <begin position="29"/>
        <end position="131"/>
    </location>
</feature>
<proteinExistence type="predicted"/>
<dbReference type="GO" id="GO:0016740">
    <property type="term" value="F:transferase activity"/>
    <property type="evidence" value="ECO:0007669"/>
    <property type="project" value="TreeGrafter"/>
</dbReference>
<reference evidence="2 3" key="1">
    <citation type="submission" date="2018-06" db="EMBL/GenBank/DDBJ databases">
        <title>Extensive metabolic versatility and redundancy in microbially diverse, dynamic hydrothermal sediments.</title>
        <authorList>
            <person name="Dombrowski N."/>
            <person name="Teske A."/>
            <person name="Baker B.J."/>
        </authorList>
    </citation>
    <scope>NUCLEOTIDE SEQUENCE [LARGE SCALE GENOMIC DNA]</scope>
    <source>
        <strain evidence="2">B47_G16</strain>
    </source>
</reference>
<dbReference type="SUPFAM" id="SSF56281">
    <property type="entry name" value="Metallo-hydrolase/oxidoreductase"/>
    <property type="match status" value="1"/>
</dbReference>
<keyword evidence="2" id="KW-0378">Hydrolase</keyword>
<evidence type="ECO:0000313" key="2">
    <source>
        <dbReference type="EMBL" id="RLE10439.1"/>
    </source>
</evidence>
<sequence>MQLKVICDNRLHDERLEVCWGFSCLVGKDLLFDTGENEKVLLGNMEKMNISPKDISTVVISHDHYDHTGGLGGLLRENSKVKVYGLSSFSSSFKEKVKGFGAKLIEEDKFTQIMPNIYLSGELSTYYGGGRLSEHSLIIKTESGLIIITGCSHPGIIKIIEEVKKNLSESIYLVMGGFHLMDKDERVVEMIVKRFRELGVKKAGPTHCTGEEAIEIFKKEYKKNFLEVGAGKILEVV</sequence>
<dbReference type="Gene3D" id="3.60.15.10">
    <property type="entry name" value="Ribonuclease Z/Hydroxyacylglutathione hydrolase-like"/>
    <property type="match status" value="1"/>
</dbReference>
<dbReference type="PANTHER" id="PTHR13754">
    <property type="entry name" value="METALLO-BETA-LACTAMASE SUPERFAMILY PROTEIN"/>
    <property type="match status" value="1"/>
</dbReference>
<dbReference type="Proteomes" id="UP000279422">
    <property type="component" value="Unassembled WGS sequence"/>
</dbReference>
<protein>
    <submittedName>
        <fullName evidence="2">MBL fold metallo-hydrolase</fullName>
    </submittedName>
</protein>
<dbReference type="AlphaFoldDB" id="A0A497E5J5"/>